<protein>
    <submittedName>
        <fullName evidence="1">Uncharacterized protein</fullName>
    </submittedName>
</protein>
<keyword evidence="2" id="KW-1185">Reference proteome</keyword>
<evidence type="ECO:0000313" key="1">
    <source>
        <dbReference type="EMBL" id="ATL49123.1"/>
    </source>
</evidence>
<gene>
    <name evidence="1" type="ORF">COR50_19175</name>
</gene>
<accession>A0A291QZ50</accession>
<proteinExistence type="predicted"/>
<dbReference type="Proteomes" id="UP000220133">
    <property type="component" value="Chromosome"/>
</dbReference>
<organism evidence="1 2">
    <name type="scientific">Chitinophaga caeni</name>
    <dbReference type="NCBI Taxonomy" id="2029983"/>
    <lineage>
        <taxon>Bacteria</taxon>
        <taxon>Pseudomonadati</taxon>
        <taxon>Bacteroidota</taxon>
        <taxon>Chitinophagia</taxon>
        <taxon>Chitinophagales</taxon>
        <taxon>Chitinophagaceae</taxon>
        <taxon>Chitinophaga</taxon>
    </lineage>
</organism>
<sequence length="217" mass="24951">MFLVKNEHQITIQNFHQNIKKFCNLTKVIHVMKGYLLLLLLPALCCVRSYAQQSPSMGRPPFSSKEGLVKVCFEKMTDSSTYQDDSVYLPVKALSMIDQNSVQELQVMNHNADANSNKKITLLVRLKRGVHFLDRAMFLKRYKIPRRLRNLPICINHRLLENSGTFYIDASLVKRVNISGEILDAEMIRYPGQRYINIVIPRFTGKSNHLEPGALTD</sequence>
<dbReference type="KEGG" id="cbae:COR50_19175"/>
<dbReference type="EMBL" id="CP023777">
    <property type="protein sequence ID" value="ATL49123.1"/>
    <property type="molecule type" value="Genomic_DNA"/>
</dbReference>
<evidence type="ECO:0000313" key="2">
    <source>
        <dbReference type="Proteomes" id="UP000220133"/>
    </source>
</evidence>
<reference evidence="1 2" key="1">
    <citation type="submission" date="2017-10" db="EMBL/GenBank/DDBJ databases">
        <title>Paenichitinophaga pekingensis gen. nov., sp. nov., isolated from activated sludge.</title>
        <authorList>
            <person name="Jin D."/>
            <person name="Kong X."/>
            <person name="Deng Y."/>
            <person name="Bai Z."/>
        </authorList>
    </citation>
    <scope>NUCLEOTIDE SEQUENCE [LARGE SCALE GENOMIC DNA]</scope>
    <source>
        <strain evidence="1 2">13</strain>
    </source>
</reference>
<name>A0A291QZ50_9BACT</name>
<dbReference type="AlphaFoldDB" id="A0A291QZ50"/>